<dbReference type="Gene3D" id="3.40.50.1460">
    <property type="match status" value="1"/>
</dbReference>
<sequence length="307" mass="36154">MSIMEWFMEVSPFMDTIMKFIEYYRMIWITLFTIPVVYYAIRIYYEDSDDEPNELGDPQAHDFLPSVRSTCREIFAKIKKLRGSSDEDDEQECPLTDEEILQDIKEQMETFRFTARTVHYNQYQGFQARSVARRPMLLVAPAGELMRIVECYSKYEHHGQTMVMIIMSHGLKFLSDDVILPSDFRMSRPSELFHRGIPLAWIVSRFSDKNCPSLRDKPKVFIVQACRAHNYNPGKIPGNWNTILKEKLFKKGWPLPVHCAIFKSCVEGMSSFRHVKEGTRFINSFIEAIQKYAYKHNLAQIFQQVRR</sequence>
<dbReference type="AlphaFoldDB" id="A0A7R8WJ24"/>
<accession>A0A7R8WJ24</accession>
<dbReference type="PROSITE" id="PS50207">
    <property type="entry name" value="CASPASE_P10"/>
    <property type="match status" value="1"/>
</dbReference>
<dbReference type="PROSITE" id="PS50208">
    <property type="entry name" value="CASPASE_P20"/>
    <property type="match status" value="1"/>
</dbReference>
<dbReference type="InterPro" id="IPR001309">
    <property type="entry name" value="Pept_C14_p20"/>
</dbReference>
<dbReference type="GO" id="GO:0006508">
    <property type="term" value="P:proteolysis"/>
    <property type="evidence" value="ECO:0007669"/>
    <property type="project" value="InterPro"/>
</dbReference>
<proteinExistence type="inferred from homology"/>
<dbReference type="EMBL" id="OB662224">
    <property type="protein sequence ID" value="CAD7229687.1"/>
    <property type="molecule type" value="Genomic_DNA"/>
</dbReference>
<dbReference type="SMART" id="SM00115">
    <property type="entry name" value="CASc"/>
    <property type="match status" value="1"/>
</dbReference>
<comment type="similarity">
    <text evidence="1 2">Belongs to the peptidase C14A family.</text>
</comment>
<dbReference type="Pfam" id="PF00656">
    <property type="entry name" value="Peptidase_C14"/>
    <property type="match status" value="1"/>
</dbReference>
<dbReference type="InterPro" id="IPR011600">
    <property type="entry name" value="Pept_C14_caspase"/>
</dbReference>
<name>A0A7R8WJ24_9CRUS</name>
<dbReference type="GO" id="GO:0072559">
    <property type="term" value="C:NLRP3 inflammasome complex"/>
    <property type="evidence" value="ECO:0007669"/>
    <property type="project" value="TreeGrafter"/>
</dbReference>
<dbReference type="SUPFAM" id="SSF52129">
    <property type="entry name" value="Caspase-like"/>
    <property type="match status" value="1"/>
</dbReference>
<dbReference type="PANTHER" id="PTHR47901:SF3">
    <property type="entry name" value="CASPASE-1"/>
    <property type="match status" value="1"/>
</dbReference>
<gene>
    <name evidence="3" type="ORF">CTOB1V02_LOCUS7555</name>
</gene>
<dbReference type="InterPro" id="IPR015917">
    <property type="entry name" value="Pept_C14A"/>
</dbReference>
<dbReference type="GO" id="GO:0097169">
    <property type="term" value="C:AIM2 inflammasome complex"/>
    <property type="evidence" value="ECO:0007669"/>
    <property type="project" value="TreeGrafter"/>
</dbReference>
<dbReference type="InterPro" id="IPR002138">
    <property type="entry name" value="Pept_C14_p10"/>
</dbReference>
<reference evidence="3" key="1">
    <citation type="submission" date="2020-11" db="EMBL/GenBank/DDBJ databases">
        <authorList>
            <person name="Tran Van P."/>
        </authorList>
    </citation>
    <scope>NUCLEOTIDE SEQUENCE</scope>
</reference>
<organism evidence="3">
    <name type="scientific">Cyprideis torosa</name>
    <dbReference type="NCBI Taxonomy" id="163714"/>
    <lineage>
        <taxon>Eukaryota</taxon>
        <taxon>Metazoa</taxon>
        <taxon>Ecdysozoa</taxon>
        <taxon>Arthropoda</taxon>
        <taxon>Crustacea</taxon>
        <taxon>Oligostraca</taxon>
        <taxon>Ostracoda</taxon>
        <taxon>Podocopa</taxon>
        <taxon>Podocopida</taxon>
        <taxon>Cytherocopina</taxon>
        <taxon>Cytheroidea</taxon>
        <taxon>Cytherideidae</taxon>
        <taxon>Cyprideis</taxon>
    </lineage>
</organism>
<evidence type="ECO:0000256" key="2">
    <source>
        <dbReference type="RuleBase" id="RU003971"/>
    </source>
</evidence>
<dbReference type="PRINTS" id="PR00376">
    <property type="entry name" value="IL1BCENZYME"/>
</dbReference>
<dbReference type="InterPro" id="IPR029030">
    <property type="entry name" value="Caspase-like_dom_sf"/>
</dbReference>
<protein>
    <submittedName>
        <fullName evidence="3">Uncharacterized protein</fullName>
    </submittedName>
</protein>
<dbReference type="InterPro" id="IPR002398">
    <property type="entry name" value="Pept_C14"/>
</dbReference>
<dbReference type="OrthoDB" id="6044770at2759"/>
<dbReference type="GO" id="GO:0004197">
    <property type="term" value="F:cysteine-type endopeptidase activity"/>
    <property type="evidence" value="ECO:0007669"/>
    <property type="project" value="InterPro"/>
</dbReference>
<dbReference type="PANTHER" id="PTHR47901">
    <property type="entry name" value="CASPASE RECRUITMENT DOMAIN-CONTAINING PROTEIN 18"/>
    <property type="match status" value="1"/>
</dbReference>
<evidence type="ECO:0000256" key="1">
    <source>
        <dbReference type="ARBA" id="ARBA00010134"/>
    </source>
</evidence>
<evidence type="ECO:0000313" key="3">
    <source>
        <dbReference type="EMBL" id="CAD7229687.1"/>
    </source>
</evidence>
<dbReference type="GO" id="GO:0072557">
    <property type="term" value="C:IPAF inflammasome complex"/>
    <property type="evidence" value="ECO:0007669"/>
    <property type="project" value="TreeGrafter"/>
</dbReference>